<protein>
    <submittedName>
        <fullName evidence="1">Uncharacterized protein</fullName>
    </submittedName>
</protein>
<comment type="caution">
    <text evidence="1">The sequence shown here is derived from an EMBL/GenBank/DDBJ whole genome shotgun (WGS) entry which is preliminary data.</text>
</comment>
<dbReference type="EMBL" id="JACHXN010000012">
    <property type="protein sequence ID" value="MBB3147463.1"/>
    <property type="molecule type" value="Genomic_DNA"/>
</dbReference>
<dbReference type="Proteomes" id="UP000554520">
    <property type="component" value="Unassembled WGS sequence"/>
</dbReference>
<organism evidence="1 2">
    <name type="scientific">Phyllobacterium trifolii</name>
    <dbReference type="NCBI Taxonomy" id="300193"/>
    <lineage>
        <taxon>Bacteria</taxon>
        <taxon>Pseudomonadati</taxon>
        <taxon>Pseudomonadota</taxon>
        <taxon>Alphaproteobacteria</taxon>
        <taxon>Hyphomicrobiales</taxon>
        <taxon>Phyllobacteriaceae</taxon>
        <taxon>Phyllobacterium</taxon>
    </lineage>
</organism>
<gene>
    <name evidence="1" type="ORF">FHS21_003883</name>
</gene>
<name>A0A839UC78_9HYPH</name>
<evidence type="ECO:0000313" key="1">
    <source>
        <dbReference type="EMBL" id="MBB3147463.1"/>
    </source>
</evidence>
<keyword evidence="2" id="KW-1185">Reference proteome</keyword>
<reference evidence="1 2" key="1">
    <citation type="submission" date="2020-08" db="EMBL/GenBank/DDBJ databases">
        <title>Genomic Encyclopedia of Type Strains, Phase III (KMG-III): the genomes of soil and plant-associated and newly described type strains.</title>
        <authorList>
            <person name="Whitman W."/>
        </authorList>
    </citation>
    <scope>NUCLEOTIDE SEQUENCE [LARGE SCALE GENOMIC DNA]</scope>
    <source>
        <strain evidence="1 2">CECT 7015</strain>
    </source>
</reference>
<evidence type="ECO:0000313" key="2">
    <source>
        <dbReference type="Proteomes" id="UP000554520"/>
    </source>
</evidence>
<sequence>MTKKLVEKEGRRCIVIVIVIATSASKGGKGRLEVRFKYADEATRPA</sequence>
<accession>A0A839UC78</accession>
<dbReference type="AlphaFoldDB" id="A0A839UC78"/>
<proteinExistence type="predicted"/>